<accession>A0A0M2H4X2</accession>
<dbReference type="NCBIfam" id="TIGR01484">
    <property type="entry name" value="HAD-SF-IIB"/>
    <property type="match status" value="1"/>
</dbReference>
<dbReference type="CDD" id="cd07518">
    <property type="entry name" value="HAD_YbiV-Like"/>
    <property type="match status" value="1"/>
</dbReference>
<dbReference type="InterPro" id="IPR023214">
    <property type="entry name" value="HAD_sf"/>
</dbReference>
<dbReference type="GO" id="GO:0000287">
    <property type="term" value="F:magnesium ion binding"/>
    <property type="evidence" value="ECO:0007669"/>
    <property type="project" value="TreeGrafter"/>
</dbReference>
<organism evidence="1 2">
    <name type="scientific">Microbacterium terrae</name>
    <dbReference type="NCBI Taxonomy" id="69369"/>
    <lineage>
        <taxon>Bacteria</taxon>
        <taxon>Bacillati</taxon>
        <taxon>Actinomycetota</taxon>
        <taxon>Actinomycetes</taxon>
        <taxon>Micrococcales</taxon>
        <taxon>Microbacteriaceae</taxon>
        <taxon>Microbacterium</taxon>
    </lineage>
</organism>
<dbReference type="Pfam" id="PF08282">
    <property type="entry name" value="Hydrolase_3"/>
    <property type="match status" value="1"/>
</dbReference>
<dbReference type="SUPFAM" id="SSF56784">
    <property type="entry name" value="HAD-like"/>
    <property type="match status" value="1"/>
</dbReference>
<dbReference type="RefSeq" id="WP_045276463.1">
    <property type="nucleotide sequence ID" value="NZ_BAAAUP010000002.1"/>
</dbReference>
<proteinExistence type="predicted"/>
<dbReference type="PANTHER" id="PTHR10000">
    <property type="entry name" value="PHOSPHOSERINE PHOSPHATASE"/>
    <property type="match status" value="1"/>
</dbReference>
<evidence type="ECO:0000313" key="1">
    <source>
        <dbReference type="EMBL" id="KJL38787.1"/>
    </source>
</evidence>
<dbReference type="AlphaFoldDB" id="A0A0M2H4X2"/>
<evidence type="ECO:0000313" key="2">
    <source>
        <dbReference type="Proteomes" id="UP000033956"/>
    </source>
</evidence>
<dbReference type="EC" id="3.1.3.-" evidence="1"/>
<dbReference type="SFLD" id="SFLDS00003">
    <property type="entry name" value="Haloacid_Dehalogenase"/>
    <property type="match status" value="1"/>
</dbReference>
<keyword evidence="1" id="KW-0378">Hydrolase</keyword>
<dbReference type="InterPro" id="IPR006379">
    <property type="entry name" value="HAD-SF_hydro_IIB"/>
</dbReference>
<dbReference type="STRING" id="92835.RS81_02582"/>
<keyword evidence="2" id="KW-1185">Reference proteome</keyword>
<dbReference type="InterPro" id="IPR036412">
    <property type="entry name" value="HAD-like_sf"/>
</dbReference>
<sequence>MPFPAPDLKLIAVDMDGTLLDGEGRIPEALWPLLDRLGERGIRFAPASGRQLATLQRAFAGHLDDMVFIAENGGYVVHGDREISSTSMDAGFTAALLARLRAIVAEGAALGVVLCGKASAYIEQTDPRFVAEARKYYAKLETVADLLAVDDQVLKVAIYDFADAEKTAPALEDLRESHQVVVSGHHWIDVMNPDVNKGVALERLQDALGVSRAQTAAFGDYLNDLELLDAAGLSFAMENAHPEVIERARFRAPANTDLGVVATIHRLLDGPDAAVPRR</sequence>
<name>A0A0M2H4X2_9MICO</name>
<dbReference type="NCBIfam" id="TIGR00099">
    <property type="entry name" value="Cof-subfamily"/>
    <property type="match status" value="1"/>
</dbReference>
<dbReference type="PANTHER" id="PTHR10000:SF53">
    <property type="entry name" value="5-AMINO-6-(5-PHOSPHO-D-RIBITYLAMINO)URACIL PHOSPHATASE YBJI-RELATED"/>
    <property type="match status" value="1"/>
</dbReference>
<dbReference type="Gene3D" id="3.30.1240.10">
    <property type="match status" value="1"/>
</dbReference>
<dbReference type="EMBL" id="JYIZ01000054">
    <property type="protein sequence ID" value="KJL38787.1"/>
    <property type="molecule type" value="Genomic_DNA"/>
</dbReference>
<dbReference type="Gene3D" id="3.40.50.1000">
    <property type="entry name" value="HAD superfamily/HAD-like"/>
    <property type="match status" value="1"/>
</dbReference>
<dbReference type="InterPro" id="IPR000150">
    <property type="entry name" value="Cof"/>
</dbReference>
<dbReference type="SFLD" id="SFLDG01140">
    <property type="entry name" value="C2.B:_Phosphomannomutase_and_P"/>
    <property type="match status" value="1"/>
</dbReference>
<dbReference type="OrthoDB" id="3180855at2"/>
<protein>
    <submittedName>
        <fullName evidence="1">Flavin mononucleotide phosphatase YbjI</fullName>
        <ecNumber evidence="1">3.1.3.-</ecNumber>
    </submittedName>
</protein>
<comment type="caution">
    <text evidence="1">The sequence shown here is derived from an EMBL/GenBank/DDBJ whole genome shotgun (WGS) entry which is preliminary data.</text>
</comment>
<dbReference type="PATRIC" id="fig|92835.4.peg.2616"/>
<dbReference type="Proteomes" id="UP000033956">
    <property type="component" value="Unassembled WGS sequence"/>
</dbReference>
<gene>
    <name evidence="1" type="primary">ybjI</name>
    <name evidence="1" type="ORF">RS81_02582</name>
</gene>
<dbReference type="GO" id="GO:0016791">
    <property type="term" value="F:phosphatase activity"/>
    <property type="evidence" value="ECO:0007669"/>
    <property type="project" value="TreeGrafter"/>
</dbReference>
<reference evidence="1 2" key="1">
    <citation type="submission" date="2015-02" db="EMBL/GenBank/DDBJ databases">
        <title>Draft genome sequences of ten Microbacterium spp. with emphasis on heavy metal contaminated environments.</title>
        <authorList>
            <person name="Corretto E."/>
        </authorList>
    </citation>
    <scope>NUCLEOTIDE SEQUENCE [LARGE SCALE GENOMIC DNA]</scope>
    <source>
        <strain evidence="1 2">DSM 12510</strain>
    </source>
</reference>
<dbReference type="GO" id="GO:0005829">
    <property type="term" value="C:cytosol"/>
    <property type="evidence" value="ECO:0007669"/>
    <property type="project" value="TreeGrafter"/>
</dbReference>